<dbReference type="EC" id="5.2.1.8" evidence="3 6"/>
<dbReference type="Gene3D" id="3.10.50.40">
    <property type="match status" value="1"/>
</dbReference>
<dbReference type="InterPro" id="IPR001179">
    <property type="entry name" value="PPIase_FKBP_dom"/>
</dbReference>
<dbReference type="SUPFAM" id="SSF54534">
    <property type="entry name" value="FKBP-like"/>
    <property type="match status" value="1"/>
</dbReference>
<name>A0A1B9NCI7_9MICO</name>
<evidence type="ECO:0000256" key="7">
    <source>
        <dbReference type="SAM" id="SignalP"/>
    </source>
</evidence>
<protein>
    <recommendedName>
        <fullName evidence="3 6">peptidylprolyl isomerase</fullName>
        <ecNumber evidence="3 6">5.2.1.8</ecNumber>
    </recommendedName>
</protein>
<evidence type="ECO:0000256" key="3">
    <source>
        <dbReference type="ARBA" id="ARBA00013194"/>
    </source>
</evidence>
<dbReference type="PANTHER" id="PTHR43811:SF19">
    <property type="entry name" value="39 KDA FK506-BINDING NUCLEAR PROTEIN"/>
    <property type="match status" value="1"/>
</dbReference>
<feature type="chain" id="PRO_5038683908" description="peptidylprolyl isomerase" evidence="7">
    <location>
        <begin position="32"/>
        <end position="334"/>
    </location>
</feature>
<evidence type="ECO:0000256" key="1">
    <source>
        <dbReference type="ARBA" id="ARBA00000971"/>
    </source>
</evidence>
<dbReference type="PROSITE" id="PS51257">
    <property type="entry name" value="PROKAR_LIPOPROTEIN"/>
    <property type="match status" value="1"/>
</dbReference>
<keyword evidence="5 6" id="KW-0413">Isomerase</keyword>
<reference evidence="9 10" key="1">
    <citation type="submission" date="2016-05" db="EMBL/GenBank/DDBJ databases">
        <authorList>
            <person name="Lavstsen T."/>
            <person name="Jespersen J.S."/>
        </authorList>
    </citation>
    <scope>NUCLEOTIDE SEQUENCE [LARGE SCALE GENOMIC DNA]</scope>
    <source>
        <strain evidence="9 10">YLB-01</strain>
    </source>
</reference>
<dbReference type="InterPro" id="IPR046357">
    <property type="entry name" value="PPIase_dom_sf"/>
</dbReference>
<feature type="domain" description="PPIase FKBP-type" evidence="8">
    <location>
        <begin position="243"/>
        <end position="329"/>
    </location>
</feature>
<evidence type="ECO:0000256" key="5">
    <source>
        <dbReference type="ARBA" id="ARBA00023235"/>
    </source>
</evidence>
<sequence length="334" mass="33895">MGAVPERRGASVRRRSAALLSTMTLAVLALAGCATSGDSTAEPEPTGTPADLCAAAADSGPAVEALTVSDAPLSDGVVEVTFEAPLTVDQFQRQVVVEGDGAPLEAGQFVDVAITGYDATTGELVGTAGYNPGEQLPQQISPESTLGIVLGCAPIGSRVAAAYVGGTAEDGTEVPPAVYTFDVLGVTPTAAWGEQQEPVEGMPTVELADDGAPTVTIPEGLETPDTTQLATLKTGDGITVEDGDQVMVQYTGIRASNGEEFDSSWASGPIDFNTSGVIEGFTKALVGQTVGSQVLAVIPPAEGYGEGEINENDLTGETLIFVVDILATQHLAAG</sequence>
<keyword evidence="4 6" id="KW-0697">Rotamase</keyword>
<dbReference type="STRING" id="904291.A7J15_05605"/>
<feature type="signal peptide" evidence="7">
    <location>
        <begin position="1"/>
        <end position="31"/>
    </location>
</feature>
<comment type="catalytic activity">
    <reaction evidence="1 6">
        <text>[protein]-peptidylproline (omega=180) = [protein]-peptidylproline (omega=0)</text>
        <dbReference type="Rhea" id="RHEA:16237"/>
        <dbReference type="Rhea" id="RHEA-COMP:10747"/>
        <dbReference type="Rhea" id="RHEA-COMP:10748"/>
        <dbReference type="ChEBI" id="CHEBI:83833"/>
        <dbReference type="ChEBI" id="CHEBI:83834"/>
        <dbReference type="EC" id="5.2.1.8"/>
    </reaction>
</comment>
<dbReference type="PROSITE" id="PS50059">
    <property type="entry name" value="FKBP_PPIASE"/>
    <property type="match status" value="1"/>
</dbReference>
<evidence type="ECO:0000256" key="4">
    <source>
        <dbReference type="ARBA" id="ARBA00023110"/>
    </source>
</evidence>
<comment type="similarity">
    <text evidence="2">Belongs to the FKBP-type PPIase family.</text>
</comment>
<dbReference type="EMBL" id="LXMD01000022">
    <property type="protein sequence ID" value="OCG74315.1"/>
    <property type="molecule type" value="Genomic_DNA"/>
</dbReference>
<evidence type="ECO:0000256" key="6">
    <source>
        <dbReference type="PROSITE-ProRule" id="PRU00277"/>
    </source>
</evidence>
<keyword evidence="7" id="KW-0732">Signal</keyword>
<keyword evidence="10" id="KW-1185">Reference proteome</keyword>
<evidence type="ECO:0000256" key="2">
    <source>
        <dbReference type="ARBA" id="ARBA00006577"/>
    </source>
</evidence>
<evidence type="ECO:0000313" key="9">
    <source>
        <dbReference type="EMBL" id="OCG74315.1"/>
    </source>
</evidence>
<dbReference type="PANTHER" id="PTHR43811">
    <property type="entry name" value="FKBP-TYPE PEPTIDYL-PROLYL CIS-TRANS ISOMERASE FKPA"/>
    <property type="match status" value="1"/>
</dbReference>
<comment type="caution">
    <text evidence="9">The sequence shown here is derived from an EMBL/GenBank/DDBJ whole genome shotgun (WGS) entry which is preliminary data.</text>
</comment>
<dbReference type="Proteomes" id="UP000093355">
    <property type="component" value="Unassembled WGS sequence"/>
</dbReference>
<accession>A0A1B9NCI7</accession>
<evidence type="ECO:0000313" key="10">
    <source>
        <dbReference type="Proteomes" id="UP000093355"/>
    </source>
</evidence>
<proteinExistence type="inferred from homology"/>
<dbReference type="AlphaFoldDB" id="A0A1B9NCI7"/>
<dbReference type="GO" id="GO:0003755">
    <property type="term" value="F:peptidyl-prolyl cis-trans isomerase activity"/>
    <property type="evidence" value="ECO:0007669"/>
    <property type="project" value="UniProtKB-KW"/>
</dbReference>
<organism evidence="9 10">
    <name type="scientific">Microbacterium sediminis</name>
    <dbReference type="NCBI Taxonomy" id="904291"/>
    <lineage>
        <taxon>Bacteria</taxon>
        <taxon>Bacillati</taxon>
        <taxon>Actinomycetota</taxon>
        <taxon>Actinomycetes</taxon>
        <taxon>Micrococcales</taxon>
        <taxon>Microbacteriaceae</taxon>
        <taxon>Microbacterium</taxon>
    </lineage>
</organism>
<gene>
    <name evidence="9" type="ORF">A7J15_05605</name>
</gene>
<dbReference type="Pfam" id="PF00254">
    <property type="entry name" value="FKBP_C"/>
    <property type="match status" value="1"/>
</dbReference>
<evidence type="ECO:0000259" key="8">
    <source>
        <dbReference type="PROSITE" id="PS50059"/>
    </source>
</evidence>